<protein>
    <recommendedName>
        <fullName evidence="1">Methyltransferase domain-containing protein</fullName>
    </recommendedName>
</protein>
<organism evidence="2">
    <name type="scientific">Magallana gigas</name>
    <name type="common">Pacific oyster</name>
    <name type="synonym">Crassostrea gigas</name>
    <dbReference type="NCBI Taxonomy" id="29159"/>
    <lineage>
        <taxon>Eukaryota</taxon>
        <taxon>Metazoa</taxon>
        <taxon>Spiralia</taxon>
        <taxon>Lophotrochozoa</taxon>
        <taxon>Mollusca</taxon>
        <taxon>Bivalvia</taxon>
        <taxon>Autobranchia</taxon>
        <taxon>Pteriomorphia</taxon>
        <taxon>Ostreida</taxon>
        <taxon>Ostreoidea</taxon>
        <taxon>Ostreidae</taxon>
        <taxon>Magallana</taxon>
    </lineage>
</organism>
<accession>K1QMB8</accession>
<evidence type="ECO:0000259" key="1">
    <source>
        <dbReference type="Pfam" id="PF13383"/>
    </source>
</evidence>
<dbReference type="InterPro" id="IPR029063">
    <property type="entry name" value="SAM-dependent_MTases_sf"/>
</dbReference>
<feature type="domain" description="Methyltransferase" evidence="1">
    <location>
        <begin position="257"/>
        <end position="437"/>
    </location>
</feature>
<dbReference type="HOGENOM" id="CLU_515123_0_0_1"/>
<gene>
    <name evidence="2" type="ORF">CGI_10026210</name>
</gene>
<evidence type="ECO:0000313" key="2">
    <source>
        <dbReference type="EMBL" id="EKC32224.1"/>
    </source>
</evidence>
<sequence>MLEVLPSSLTSFLADIMSVSKRKYVGEEDMPIIIPTESEMKSLSLDGIACIYHRYVTSLQTQCASMDRVGEIQRKGWYICADPTYVPRKPCTTFLSNNIFPENMFSEDLKLRYGCDIYKTPLWLKTSLKSWKNETNIPINDVIDILTLSINGISNLPLIDHIVNEKSTSQVRQLLLELHFNPGHMSIEDYAQILLRLKKLHKYGFRIVWFDRIFQCATPKFNKCYAVYFVQESFKDKTKNLEVVNLPSVEEIKGMKSTESSDLYFKYLQTTQIFCQNIFRMGQIVDGGWDVCHDHMVKYTQPCIVYSFGVSGDLTFDDEVSETYHCNVFSFDPTTVFPTHQHGPNVWFYRIGIGNKHEKFRAGYVAPLQELREMHNHTSSPIAILKIDVEGAEWPSLPNMIETRQLEDVAQLYLEFHGQGDKENELVVLKMLYDAGFRIFWFHPNPNCLYDKKIRTRSRCMEVYFINTSFKKKV</sequence>
<dbReference type="AlphaFoldDB" id="K1QMB8"/>
<name>K1QMB8_MAGGI</name>
<dbReference type="InterPro" id="IPR026913">
    <property type="entry name" value="METTL24"/>
</dbReference>
<proteinExistence type="predicted"/>
<dbReference type="PANTHER" id="PTHR32026:SF10">
    <property type="entry name" value="METHYLTRANSFERASE-LIKE PROTEIN 24-RELATED"/>
    <property type="match status" value="1"/>
</dbReference>
<dbReference type="InterPro" id="IPR025714">
    <property type="entry name" value="Methyltranfer_dom"/>
</dbReference>
<reference evidence="2" key="1">
    <citation type="journal article" date="2012" name="Nature">
        <title>The oyster genome reveals stress adaptation and complexity of shell formation.</title>
        <authorList>
            <person name="Zhang G."/>
            <person name="Fang X."/>
            <person name="Guo X."/>
            <person name="Li L."/>
            <person name="Luo R."/>
            <person name="Xu F."/>
            <person name="Yang P."/>
            <person name="Zhang L."/>
            <person name="Wang X."/>
            <person name="Qi H."/>
            <person name="Xiong Z."/>
            <person name="Que H."/>
            <person name="Xie Y."/>
            <person name="Holland P.W."/>
            <person name="Paps J."/>
            <person name="Zhu Y."/>
            <person name="Wu F."/>
            <person name="Chen Y."/>
            <person name="Wang J."/>
            <person name="Peng C."/>
            <person name="Meng J."/>
            <person name="Yang L."/>
            <person name="Liu J."/>
            <person name="Wen B."/>
            <person name="Zhang N."/>
            <person name="Huang Z."/>
            <person name="Zhu Q."/>
            <person name="Feng Y."/>
            <person name="Mount A."/>
            <person name="Hedgecock D."/>
            <person name="Xu Z."/>
            <person name="Liu Y."/>
            <person name="Domazet-Loso T."/>
            <person name="Du Y."/>
            <person name="Sun X."/>
            <person name="Zhang S."/>
            <person name="Liu B."/>
            <person name="Cheng P."/>
            <person name="Jiang X."/>
            <person name="Li J."/>
            <person name="Fan D."/>
            <person name="Wang W."/>
            <person name="Fu W."/>
            <person name="Wang T."/>
            <person name="Wang B."/>
            <person name="Zhang J."/>
            <person name="Peng Z."/>
            <person name="Li Y."/>
            <person name="Li N."/>
            <person name="Wang J."/>
            <person name="Chen M."/>
            <person name="He Y."/>
            <person name="Tan F."/>
            <person name="Song X."/>
            <person name="Zheng Q."/>
            <person name="Huang R."/>
            <person name="Yang H."/>
            <person name="Du X."/>
            <person name="Chen L."/>
            <person name="Yang M."/>
            <person name="Gaffney P.M."/>
            <person name="Wang S."/>
            <person name="Luo L."/>
            <person name="She Z."/>
            <person name="Ming Y."/>
            <person name="Huang W."/>
            <person name="Zhang S."/>
            <person name="Huang B."/>
            <person name="Zhang Y."/>
            <person name="Qu T."/>
            <person name="Ni P."/>
            <person name="Miao G."/>
            <person name="Wang J."/>
            <person name="Wang Q."/>
            <person name="Steinberg C.E."/>
            <person name="Wang H."/>
            <person name="Li N."/>
            <person name="Qian L."/>
            <person name="Zhang G."/>
            <person name="Li Y."/>
            <person name="Yang H."/>
            <person name="Liu X."/>
            <person name="Wang J."/>
            <person name="Yin Y."/>
            <person name="Wang J."/>
        </authorList>
    </citation>
    <scope>NUCLEOTIDE SEQUENCE [LARGE SCALE GENOMIC DNA]</scope>
    <source>
        <strain evidence="2">05x7-T-G4-1.051#20</strain>
    </source>
</reference>
<dbReference type="SUPFAM" id="SSF53335">
    <property type="entry name" value="S-adenosyl-L-methionine-dependent methyltransferases"/>
    <property type="match status" value="1"/>
</dbReference>
<dbReference type="Pfam" id="PF13383">
    <property type="entry name" value="Methyltransf_22"/>
    <property type="match status" value="1"/>
</dbReference>
<dbReference type="InParanoid" id="K1QMB8"/>
<dbReference type="PANTHER" id="PTHR32026">
    <property type="entry name" value="METHYLTRANSFERASE-LIKE PROTEIN 24"/>
    <property type="match status" value="1"/>
</dbReference>
<dbReference type="EMBL" id="JH818863">
    <property type="protein sequence ID" value="EKC32224.1"/>
    <property type="molecule type" value="Genomic_DNA"/>
</dbReference>